<accession>A0A7C2TH55</accession>
<dbReference type="Proteomes" id="UP000885986">
    <property type="component" value="Unassembled WGS sequence"/>
</dbReference>
<organism evidence="1">
    <name type="scientific">Desulfurivibrio alkaliphilus</name>
    <dbReference type="NCBI Taxonomy" id="427923"/>
    <lineage>
        <taxon>Bacteria</taxon>
        <taxon>Pseudomonadati</taxon>
        <taxon>Thermodesulfobacteriota</taxon>
        <taxon>Desulfobulbia</taxon>
        <taxon>Desulfobulbales</taxon>
        <taxon>Desulfobulbaceae</taxon>
        <taxon>Desulfurivibrio</taxon>
    </lineage>
</organism>
<sequence>MNIILIHPGEAEGDRVILRDHRARHIRRILKSKTGDTLRVGLLDGPMGTGLILGLAPDQVGAATGLPHPPAGQGRHRP</sequence>
<reference evidence="1" key="1">
    <citation type="journal article" date="2020" name="mSystems">
        <title>Genome- and Community-Level Interaction Insights into Carbon Utilization and Element Cycling Functions of Hydrothermarchaeota in Hydrothermal Sediment.</title>
        <authorList>
            <person name="Zhou Z."/>
            <person name="Liu Y."/>
            <person name="Xu W."/>
            <person name="Pan J."/>
            <person name="Luo Z.H."/>
            <person name="Li M."/>
        </authorList>
    </citation>
    <scope>NUCLEOTIDE SEQUENCE [LARGE SCALE GENOMIC DNA]</scope>
    <source>
        <strain evidence="1">SpSt-1224</strain>
    </source>
</reference>
<feature type="non-terminal residue" evidence="1">
    <location>
        <position position="78"/>
    </location>
</feature>
<dbReference type="AlphaFoldDB" id="A0A7C2TH55"/>
<comment type="caution">
    <text evidence="1">The sequence shown here is derived from an EMBL/GenBank/DDBJ whole genome shotgun (WGS) entry which is preliminary data.</text>
</comment>
<dbReference type="EMBL" id="DSDS01000170">
    <property type="protein sequence ID" value="HET98540.1"/>
    <property type="molecule type" value="Genomic_DNA"/>
</dbReference>
<proteinExistence type="predicted"/>
<evidence type="ECO:0000313" key="1">
    <source>
        <dbReference type="EMBL" id="HET98540.1"/>
    </source>
</evidence>
<name>A0A7C2TH55_9BACT</name>
<protein>
    <submittedName>
        <fullName evidence="1">16S rRNA (Uracil(1498)-N(3))-methyltransferase</fullName>
    </submittedName>
</protein>
<gene>
    <name evidence="1" type="ORF">ENN98_07630</name>
</gene>